<evidence type="ECO:0008006" key="3">
    <source>
        <dbReference type="Google" id="ProtNLM"/>
    </source>
</evidence>
<keyword evidence="1" id="KW-1133">Transmembrane helix</keyword>
<reference evidence="2" key="1">
    <citation type="journal article" date="2020" name="Nature">
        <title>Giant virus diversity and host interactions through global metagenomics.</title>
        <authorList>
            <person name="Schulz F."/>
            <person name="Roux S."/>
            <person name="Paez-Espino D."/>
            <person name="Jungbluth S."/>
            <person name="Walsh D.A."/>
            <person name="Denef V.J."/>
            <person name="McMahon K.D."/>
            <person name="Konstantinidis K.T."/>
            <person name="Eloe-Fadrosh E.A."/>
            <person name="Kyrpides N.C."/>
            <person name="Woyke T."/>
        </authorList>
    </citation>
    <scope>NUCLEOTIDE SEQUENCE</scope>
    <source>
        <strain evidence="2">GVMAG-M-3300023179-2</strain>
    </source>
</reference>
<accession>A0A6C0EEJ7</accession>
<protein>
    <recommendedName>
        <fullName evidence="3">SMODS and SLOG-associating 2TM effector domain-containing protein</fullName>
    </recommendedName>
</protein>
<name>A0A6C0EEJ7_9ZZZZ</name>
<dbReference type="EMBL" id="MN739807">
    <property type="protein sequence ID" value="QHT27021.1"/>
    <property type="molecule type" value="Genomic_DNA"/>
</dbReference>
<organism evidence="2">
    <name type="scientific">viral metagenome</name>
    <dbReference type="NCBI Taxonomy" id="1070528"/>
    <lineage>
        <taxon>unclassified sequences</taxon>
        <taxon>metagenomes</taxon>
        <taxon>organismal metagenomes</taxon>
    </lineage>
</organism>
<keyword evidence="1" id="KW-0472">Membrane</keyword>
<dbReference type="NCBIfam" id="NF033632">
    <property type="entry name" value="SLATT_4"/>
    <property type="match status" value="1"/>
</dbReference>
<feature type="transmembrane region" description="Helical" evidence="1">
    <location>
        <begin position="74"/>
        <end position="99"/>
    </location>
</feature>
<keyword evidence="1" id="KW-0812">Transmembrane</keyword>
<evidence type="ECO:0000256" key="1">
    <source>
        <dbReference type="SAM" id="Phobius"/>
    </source>
</evidence>
<dbReference type="AlphaFoldDB" id="A0A6C0EEJ7"/>
<sequence>MESEHENSSNHWKKEEEEILKKWGDKALFYKIMHDKAYKKTWCLSAWFNIPIIVLSTISGSINFLSGNFEQYKNIIIILSGIMNILTGLLGTISTYIGLSKKVEGHRIAFLSWDKFSRKIQIELSKPKYERINIKDFIKICTDDYDRLVEISPIIGDDIIRWMKKFIENGELEEANINSCCICLYDFCLFPCNCGGILYCLKNQKNNDENKNVFSGIEKPEILGYIQPIQIAMETKIEVEIHPESAIENEYAPYTFSRNSDN</sequence>
<evidence type="ECO:0000313" key="2">
    <source>
        <dbReference type="EMBL" id="QHT27021.1"/>
    </source>
</evidence>
<feature type="transmembrane region" description="Helical" evidence="1">
    <location>
        <begin position="41"/>
        <end position="62"/>
    </location>
</feature>
<proteinExistence type="predicted"/>